<proteinExistence type="predicted"/>
<dbReference type="EMBL" id="MU118574">
    <property type="protein sequence ID" value="KAF9642257.1"/>
    <property type="molecule type" value="Genomic_DNA"/>
</dbReference>
<reference evidence="1" key="2">
    <citation type="journal article" date="2020" name="Nat. Commun.">
        <title>Large-scale genome sequencing of mycorrhizal fungi provides insights into the early evolution of symbiotic traits.</title>
        <authorList>
            <person name="Miyauchi S."/>
            <person name="Kiss E."/>
            <person name="Kuo A."/>
            <person name="Drula E."/>
            <person name="Kohler A."/>
            <person name="Sanchez-Garcia M."/>
            <person name="Morin E."/>
            <person name="Andreopoulos B."/>
            <person name="Barry K.W."/>
            <person name="Bonito G."/>
            <person name="Buee M."/>
            <person name="Carver A."/>
            <person name="Chen C."/>
            <person name="Cichocki N."/>
            <person name="Clum A."/>
            <person name="Culley D."/>
            <person name="Crous P.W."/>
            <person name="Fauchery L."/>
            <person name="Girlanda M."/>
            <person name="Hayes R.D."/>
            <person name="Keri Z."/>
            <person name="LaButti K."/>
            <person name="Lipzen A."/>
            <person name="Lombard V."/>
            <person name="Magnuson J."/>
            <person name="Maillard F."/>
            <person name="Murat C."/>
            <person name="Nolan M."/>
            <person name="Ohm R.A."/>
            <person name="Pangilinan J."/>
            <person name="Pereira M.F."/>
            <person name="Perotto S."/>
            <person name="Peter M."/>
            <person name="Pfister S."/>
            <person name="Riley R."/>
            <person name="Sitrit Y."/>
            <person name="Stielow J.B."/>
            <person name="Szollosi G."/>
            <person name="Zifcakova L."/>
            <person name="Stursova M."/>
            <person name="Spatafora J.W."/>
            <person name="Tedersoo L."/>
            <person name="Vaario L.M."/>
            <person name="Yamada A."/>
            <person name="Yan M."/>
            <person name="Wang P."/>
            <person name="Xu J."/>
            <person name="Bruns T."/>
            <person name="Baldrian P."/>
            <person name="Vilgalys R."/>
            <person name="Dunand C."/>
            <person name="Henrissat B."/>
            <person name="Grigoriev I.V."/>
            <person name="Hibbett D."/>
            <person name="Nagy L.G."/>
            <person name="Martin F.M."/>
        </authorList>
    </citation>
    <scope>NUCLEOTIDE SEQUENCE</scope>
    <source>
        <strain evidence="1">P2</strain>
    </source>
</reference>
<sequence>GAIGLAEDFLKSIGRSAETKVKVEKWDELWKLDGSELKKQGVGVRDRRYILWAMQKYRIGADPTEFAHAVTPKKKIRGWGPSVQNGKRIRSRR</sequence>
<feature type="non-terminal residue" evidence="1">
    <location>
        <position position="93"/>
    </location>
</feature>
<evidence type="ECO:0000313" key="1">
    <source>
        <dbReference type="EMBL" id="KAF9642257.1"/>
    </source>
</evidence>
<evidence type="ECO:0000313" key="2">
    <source>
        <dbReference type="Proteomes" id="UP000886501"/>
    </source>
</evidence>
<name>A0ACB6YY95_THEGA</name>
<accession>A0ACB6YY95</accession>
<comment type="caution">
    <text evidence="1">The sequence shown here is derived from an EMBL/GenBank/DDBJ whole genome shotgun (WGS) entry which is preliminary data.</text>
</comment>
<protein>
    <submittedName>
        <fullName evidence="1">Uncharacterized protein</fullName>
    </submittedName>
</protein>
<keyword evidence="2" id="KW-1185">Reference proteome</keyword>
<organism evidence="1 2">
    <name type="scientific">Thelephora ganbajun</name>
    <name type="common">Ganba fungus</name>
    <dbReference type="NCBI Taxonomy" id="370292"/>
    <lineage>
        <taxon>Eukaryota</taxon>
        <taxon>Fungi</taxon>
        <taxon>Dikarya</taxon>
        <taxon>Basidiomycota</taxon>
        <taxon>Agaricomycotina</taxon>
        <taxon>Agaricomycetes</taxon>
        <taxon>Thelephorales</taxon>
        <taxon>Thelephoraceae</taxon>
        <taxon>Thelephora</taxon>
    </lineage>
</organism>
<feature type="non-terminal residue" evidence="1">
    <location>
        <position position="1"/>
    </location>
</feature>
<reference evidence="1" key="1">
    <citation type="submission" date="2019-10" db="EMBL/GenBank/DDBJ databases">
        <authorList>
            <consortium name="DOE Joint Genome Institute"/>
            <person name="Kuo A."/>
            <person name="Miyauchi S."/>
            <person name="Kiss E."/>
            <person name="Drula E."/>
            <person name="Kohler A."/>
            <person name="Sanchez-Garcia M."/>
            <person name="Andreopoulos B."/>
            <person name="Barry K.W."/>
            <person name="Bonito G."/>
            <person name="Buee M."/>
            <person name="Carver A."/>
            <person name="Chen C."/>
            <person name="Cichocki N."/>
            <person name="Clum A."/>
            <person name="Culley D."/>
            <person name="Crous P.W."/>
            <person name="Fauchery L."/>
            <person name="Girlanda M."/>
            <person name="Hayes R."/>
            <person name="Keri Z."/>
            <person name="Labutti K."/>
            <person name="Lipzen A."/>
            <person name="Lombard V."/>
            <person name="Magnuson J."/>
            <person name="Maillard F."/>
            <person name="Morin E."/>
            <person name="Murat C."/>
            <person name="Nolan M."/>
            <person name="Ohm R."/>
            <person name="Pangilinan J."/>
            <person name="Pereira M."/>
            <person name="Perotto S."/>
            <person name="Peter M."/>
            <person name="Riley R."/>
            <person name="Sitrit Y."/>
            <person name="Stielow B."/>
            <person name="Szollosi G."/>
            <person name="Zifcakova L."/>
            <person name="Stursova M."/>
            <person name="Spatafora J.W."/>
            <person name="Tedersoo L."/>
            <person name="Vaario L.-M."/>
            <person name="Yamada A."/>
            <person name="Yan M."/>
            <person name="Wang P."/>
            <person name="Xu J."/>
            <person name="Bruns T."/>
            <person name="Baldrian P."/>
            <person name="Vilgalys R."/>
            <person name="Henrissat B."/>
            <person name="Grigoriev I.V."/>
            <person name="Hibbett D."/>
            <person name="Nagy L.G."/>
            <person name="Martin F.M."/>
        </authorList>
    </citation>
    <scope>NUCLEOTIDE SEQUENCE</scope>
    <source>
        <strain evidence="1">P2</strain>
    </source>
</reference>
<dbReference type="Proteomes" id="UP000886501">
    <property type="component" value="Unassembled WGS sequence"/>
</dbReference>
<gene>
    <name evidence="1" type="ORF">BDM02DRAFT_3078229</name>
</gene>